<proteinExistence type="predicted"/>
<comment type="caution">
    <text evidence="1">The sequence shown here is derived from an EMBL/GenBank/DDBJ whole genome shotgun (WGS) entry which is preliminary data.</text>
</comment>
<feature type="non-terminal residue" evidence="1">
    <location>
        <position position="68"/>
    </location>
</feature>
<protein>
    <submittedName>
        <fullName evidence="1">Uncharacterized protein</fullName>
    </submittedName>
</protein>
<sequence length="68" mass="8065">MDVRTLKQKLKAMASSTLPLHWKVQEMLMRYRSTRLSCGKFPSELYLKRRILLKPPPRPSPQARTWPN</sequence>
<name>A0A8K0GBM3_IGNLU</name>
<dbReference type="AlphaFoldDB" id="A0A8K0GBM3"/>
<evidence type="ECO:0000313" key="1">
    <source>
        <dbReference type="EMBL" id="KAF2892423.1"/>
    </source>
</evidence>
<accession>A0A8K0GBM3</accession>
<gene>
    <name evidence="1" type="ORF">ILUMI_13751</name>
</gene>
<reference evidence="1" key="1">
    <citation type="submission" date="2019-08" db="EMBL/GenBank/DDBJ databases">
        <title>The genome of the North American firefly Photinus pyralis.</title>
        <authorList>
            <consortium name="Photinus pyralis genome working group"/>
            <person name="Fallon T.R."/>
            <person name="Sander Lower S.E."/>
            <person name="Weng J.-K."/>
        </authorList>
    </citation>
    <scope>NUCLEOTIDE SEQUENCE</scope>
    <source>
        <strain evidence="1">TRF0915ILg1</strain>
        <tissue evidence="1">Whole body</tissue>
    </source>
</reference>
<dbReference type="EMBL" id="VTPC01008743">
    <property type="protein sequence ID" value="KAF2892423.1"/>
    <property type="molecule type" value="Genomic_DNA"/>
</dbReference>
<organism evidence="1 2">
    <name type="scientific">Ignelater luminosus</name>
    <name type="common">Cucubano</name>
    <name type="synonym">Pyrophorus luminosus</name>
    <dbReference type="NCBI Taxonomy" id="2038154"/>
    <lineage>
        <taxon>Eukaryota</taxon>
        <taxon>Metazoa</taxon>
        <taxon>Ecdysozoa</taxon>
        <taxon>Arthropoda</taxon>
        <taxon>Hexapoda</taxon>
        <taxon>Insecta</taxon>
        <taxon>Pterygota</taxon>
        <taxon>Neoptera</taxon>
        <taxon>Endopterygota</taxon>
        <taxon>Coleoptera</taxon>
        <taxon>Polyphaga</taxon>
        <taxon>Elateriformia</taxon>
        <taxon>Elateroidea</taxon>
        <taxon>Elateridae</taxon>
        <taxon>Agrypninae</taxon>
        <taxon>Pyrophorini</taxon>
        <taxon>Ignelater</taxon>
    </lineage>
</organism>
<dbReference type="Proteomes" id="UP000801492">
    <property type="component" value="Unassembled WGS sequence"/>
</dbReference>
<keyword evidence="2" id="KW-1185">Reference proteome</keyword>
<evidence type="ECO:0000313" key="2">
    <source>
        <dbReference type="Proteomes" id="UP000801492"/>
    </source>
</evidence>